<dbReference type="AlphaFoldDB" id="A0A917ZVJ9"/>
<accession>A0A917ZVJ9</accession>
<name>A0A917ZVJ9_9ACTN</name>
<comment type="caution">
    <text evidence="2">The sequence shown here is derived from an EMBL/GenBank/DDBJ whole genome shotgun (WGS) entry which is preliminary data.</text>
</comment>
<dbReference type="Proteomes" id="UP000641932">
    <property type="component" value="Unassembled WGS sequence"/>
</dbReference>
<keyword evidence="3" id="KW-1185">Reference proteome</keyword>
<proteinExistence type="predicted"/>
<evidence type="ECO:0000256" key="1">
    <source>
        <dbReference type="SAM" id="MobiDB-lite"/>
    </source>
</evidence>
<reference evidence="2" key="2">
    <citation type="submission" date="2020-09" db="EMBL/GenBank/DDBJ databases">
        <authorList>
            <person name="Sun Q."/>
            <person name="Zhou Y."/>
        </authorList>
    </citation>
    <scope>NUCLEOTIDE SEQUENCE</scope>
    <source>
        <strain evidence="2">CGMCC 4.7201</strain>
    </source>
</reference>
<reference evidence="2" key="1">
    <citation type="journal article" date="2014" name="Int. J. Syst. Evol. Microbiol.">
        <title>Complete genome sequence of Corynebacterium casei LMG S-19264T (=DSM 44701T), isolated from a smear-ripened cheese.</title>
        <authorList>
            <consortium name="US DOE Joint Genome Institute (JGI-PGF)"/>
            <person name="Walter F."/>
            <person name="Albersmeier A."/>
            <person name="Kalinowski J."/>
            <person name="Ruckert C."/>
        </authorList>
    </citation>
    <scope>NUCLEOTIDE SEQUENCE</scope>
    <source>
        <strain evidence="2">CGMCC 4.7201</strain>
    </source>
</reference>
<evidence type="ECO:0000313" key="2">
    <source>
        <dbReference type="EMBL" id="GGO96428.1"/>
    </source>
</evidence>
<protein>
    <submittedName>
        <fullName evidence="2">Uncharacterized protein</fullName>
    </submittedName>
</protein>
<sequence length="91" mass="9441">MSGIAQGRHLRSGRGSEKGGGPRDRGGETVGRAEKWGREGGAAWPMAMVGRDRAPESTAPEPVNAAGSRGPGIAQWACTILQCFEHSVIGV</sequence>
<dbReference type="EMBL" id="BMMS01000029">
    <property type="protein sequence ID" value="GGO96428.1"/>
    <property type="molecule type" value="Genomic_DNA"/>
</dbReference>
<feature type="compositionally biased region" description="Basic and acidic residues" evidence="1">
    <location>
        <begin position="14"/>
        <end position="38"/>
    </location>
</feature>
<gene>
    <name evidence="2" type="ORF">GCM10012280_55890</name>
</gene>
<feature type="region of interest" description="Disordered" evidence="1">
    <location>
        <begin position="1"/>
        <end position="47"/>
    </location>
</feature>
<evidence type="ECO:0000313" key="3">
    <source>
        <dbReference type="Proteomes" id="UP000641932"/>
    </source>
</evidence>
<organism evidence="2 3">
    <name type="scientific">Wenjunlia tyrosinilytica</name>
    <dbReference type="NCBI Taxonomy" id="1544741"/>
    <lineage>
        <taxon>Bacteria</taxon>
        <taxon>Bacillati</taxon>
        <taxon>Actinomycetota</taxon>
        <taxon>Actinomycetes</taxon>
        <taxon>Kitasatosporales</taxon>
        <taxon>Streptomycetaceae</taxon>
        <taxon>Wenjunlia</taxon>
    </lineage>
</organism>